<feature type="domain" description="HTH lacI-type" evidence="4">
    <location>
        <begin position="5"/>
        <end position="59"/>
    </location>
</feature>
<dbReference type="SUPFAM" id="SSF47413">
    <property type="entry name" value="lambda repressor-like DNA-binding domains"/>
    <property type="match status" value="1"/>
</dbReference>
<dbReference type="CDD" id="cd01392">
    <property type="entry name" value="HTH_LacI"/>
    <property type="match status" value="1"/>
</dbReference>
<dbReference type="PANTHER" id="PTHR30146">
    <property type="entry name" value="LACI-RELATED TRANSCRIPTIONAL REPRESSOR"/>
    <property type="match status" value="1"/>
</dbReference>
<evidence type="ECO:0000313" key="7">
    <source>
        <dbReference type="Proteomes" id="UP000050417"/>
    </source>
</evidence>
<dbReference type="Gene3D" id="3.40.50.2300">
    <property type="match status" value="2"/>
</dbReference>
<dbReference type="InterPro" id="IPR000843">
    <property type="entry name" value="HTH_LacI"/>
</dbReference>
<feature type="domain" description="HTH cro/C1-type" evidence="5">
    <location>
        <begin position="3"/>
        <end position="49"/>
    </location>
</feature>
<dbReference type="PANTHER" id="PTHR30146:SF138">
    <property type="entry name" value="TRANSCRIPTIONAL REGULATORY PROTEIN"/>
    <property type="match status" value="1"/>
</dbReference>
<dbReference type="PROSITE" id="PS50932">
    <property type="entry name" value="HTH_LACI_2"/>
    <property type="match status" value="1"/>
</dbReference>
<dbReference type="Pfam" id="PF00356">
    <property type="entry name" value="LacI"/>
    <property type="match status" value="1"/>
</dbReference>
<evidence type="ECO:0000256" key="1">
    <source>
        <dbReference type="ARBA" id="ARBA00023015"/>
    </source>
</evidence>
<dbReference type="Pfam" id="PF13377">
    <property type="entry name" value="Peripla_BP_3"/>
    <property type="match status" value="1"/>
</dbReference>
<sequence length="338" mass="37263">MMAKITMQEIAEIAGVSKTAVSYAFNYPDRISKETLQKILKIAEELDFIPDPIARSMSTGIIGIIGVLVPHPLPEMLANPGFTIVLEGLGEALKEDKASLMLVPPLEGSLTRAVANASVDAFVAYDLKESRAVAQILQARRIPFVTVDTDPIQDISGVLADDISSAEQMMKLVLEKGHKNIVIIALEPLEAVEEISYRGTVHRRMMGFERALGAHQDPISMRVRSCKCTQKDAGLLFRELWQDHERPTAIVTMSDVIAMGVISEALQMGLRVPQDLAVTGFDDIPGASYFHPPLTSIYQDHYEKGRVAGDLLLKSRDSLLDKAQFVHFKTELVIRKSL</sequence>
<dbReference type="InterPro" id="IPR010982">
    <property type="entry name" value="Lambda_DNA-bd_dom_sf"/>
</dbReference>
<organism evidence="6 7">
    <name type="scientific">Ornatilinea apprima</name>
    <dbReference type="NCBI Taxonomy" id="1134406"/>
    <lineage>
        <taxon>Bacteria</taxon>
        <taxon>Bacillati</taxon>
        <taxon>Chloroflexota</taxon>
        <taxon>Anaerolineae</taxon>
        <taxon>Anaerolineales</taxon>
        <taxon>Anaerolineaceae</taxon>
        <taxon>Ornatilinea</taxon>
    </lineage>
</organism>
<dbReference type="Gene3D" id="1.10.260.40">
    <property type="entry name" value="lambda repressor-like DNA-binding domains"/>
    <property type="match status" value="1"/>
</dbReference>
<dbReference type="SUPFAM" id="SSF53822">
    <property type="entry name" value="Periplasmic binding protein-like I"/>
    <property type="match status" value="1"/>
</dbReference>
<dbReference type="GO" id="GO:0003700">
    <property type="term" value="F:DNA-binding transcription factor activity"/>
    <property type="evidence" value="ECO:0007669"/>
    <property type="project" value="TreeGrafter"/>
</dbReference>
<comment type="caution">
    <text evidence="6">The sequence shown here is derived from an EMBL/GenBank/DDBJ whole genome shotgun (WGS) entry which is preliminary data.</text>
</comment>
<keyword evidence="2" id="KW-0238">DNA-binding</keyword>
<dbReference type="InterPro" id="IPR028082">
    <property type="entry name" value="Peripla_BP_I"/>
</dbReference>
<evidence type="ECO:0000313" key="6">
    <source>
        <dbReference type="EMBL" id="KPL78801.1"/>
    </source>
</evidence>
<evidence type="ECO:0000256" key="3">
    <source>
        <dbReference type="ARBA" id="ARBA00023163"/>
    </source>
</evidence>
<dbReference type="CDD" id="cd06279">
    <property type="entry name" value="PBP1_LacI-like"/>
    <property type="match status" value="1"/>
</dbReference>
<gene>
    <name evidence="6" type="ORF">ADN00_06135</name>
</gene>
<dbReference type="InterPro" id="IPR046335">
    <property type="entry name" value="LacI/GalR-like_sensor"/>
</dbReference>
<evidence type="ECO:0000259" key="5">
    <source>
        <dbReference type="PROSITE" id="PS50943"/>
    </source>
</evidence>
<dbReference type="InterPro" id="IPR001387">
    <property type="entry name" value="Cro/C1-type_HTH"/>
</dbReference>
<dbReference type="GO" id="GO:0000976">
    <property type="term" value="F:transcription cis-regulatory region binding"/>
    <property type="evidence" value="ECO:0007669"/>
    <property type="project" value="TreeGrafter"/>
</dbReference>
<reference evidence="6 7" key="1">
    <citation type="submission" date="2015-07" db="EMBL/GenBank/DDBJ databases">
        <title>Genome sequence of Ornatilinea apprima DSM 23815.</title>
        <authorList>
            <person name="Hemp J."/>
            <person name="Ward L.M."/>
            <person name="Pace L.A."/>
            <person name="Fischer W.W."/>
        </authorList>
    </citation>
    <scope>NUCLEOTIDE SEQUENCE [LARGE SCALE GENOMIC DNA]</scope>
    <source>
        <strain evidence="6 7">P3M-1</strain>
    </source>
</reference>
<proteinExistence type="predicted"/>
<keyword evidence="1" id="KW-0805">Transcription regulation</keyword>
<protein>
    <submittedName>
        <fullName evidence="6">Uncharacterized protein</fullName>
    </submittedName>
</protein>
<evidence type="ECO:0000259" key="4">
    <source>
        <dbReference type="PROSITE" id="PS50932"/>
    </source>
</evidence>
<dbReference type="PROSITE" id="PS50943">
    <property type="entry name" value="HTH_CROC1"/>
    <property type="match status" value="1"/>
</dbReference>
<keyword evidence="3" id="KW-0804">Transcription</keyword>
<dbReference type="RefSeq" id="WP_075062085.1">
    <property type="nucleotide sequence ID" value="NZ_LGCL01000016.1"/>
</dbReference>
<evidence type="ECO:0000256" key="2">
    <source>
        <dbReference type="ARBA" id="ARBA00023125"/>
    </source>
</evidence>
<accession>A0A0P6X6W7</accession>
<dbReference type="Proteomes" id="UP000050417">
    <property type="component" value="Unassembled WGS sequence"/>
</dbReference>
<dbReference type="SMART" id="SM00354">
    <property type="entry name" value="HTH_LACI"/>
    <property type="match status" value="1"/>
</dbReference>
<name>A0A0P6X6W7_9CHLR</name>
<dbReference type="OrthoDB" id="59108at2"/>
<dbReference type="AlphaFoldDB" id="A0A0P6X6W7"/>
<keyword evidence="7" id="KW-1185">Reference proteome</keyword>
<dbReference type="EMBL" id="LGCL01000016">
    <property type="protein sequence ID" value="KPL78801.1"/>
    <property type="molecule type" value="Genomic_DNA"/>
</dbReference>
<dbReference type="STRING" id="1134406.ADN00_06135"/>